<sequence length="68" mass="6961">MTMACSGAVAASWGTACDGDGSQAPSRAPCNGDDGSLVDRWLSTMATTLEHPSRAPCHGDTIKEVGNH</sequence>
<protein>
    <submittedName>
        <fullName evidence="1">Uncharacterized protein</fullName>
    </submittedName>
</protein>
<accession>A0A6G1ENK4</accession>
<dbReference type="Proteomes" id="UP000479710">
    <property type="component" value="Unassembled WGS sequence"/>
</dbReference>
<evidence type="ECO:0000313" key="2">
    <source>
        <dbReference type="Proteomes" id="UP000479710"/>
    </source>
</evidence>
<gene>
    <name evidence="1" type="ORF">E2562_022022</name>
</gene>
<reference evidence="1 2" key="1">
    <citation type="submission" date="2019-11" db="EMBL/GenBank/DDBJ databases">
        <title>Whole genome sequence of Oryza granulata.</title>
        <authorList>
            <person name="Li W."/>
        </authorList>
    </citation>
    <scope>NUCLEOTIDE SEQUENCE [LARGE SCALE GENOMIC DNA]</scope>
    <source>
        <strain evidence="2">cv. Menghai</strain>
        <tissue evidence="1">Leaf</tissue>
    </source>
</reference>
<name>A0A6G1ENK4_9ORYZ</name>
<comment type="caution">
    <text evidence="1">The sequence shown here is derived from an EMBL/GenBank/DDBJ whole genome shotgun (WGS) entry which is preliminary data.</text>
</comment>
<dbReference type="EMBL" id="SPHZ02000003">
    <property type="protein sequence ID" value="KAF0926185.1"/>
    <property type="molecule type" value="Genomic_DNA"/>
</dbReference>
<evidence type="ECO:0000313" key="1">
    <source>
        <dbReference type="EMBL" id="KAF0926185.1"/>
    </source>
</evidence>
<keyword evidence="2" id="KW-1185">Reference proteome</keyword>
<proteinExistence type="predicted"/>
<organism evidence="1 2">
    <name type="scientific">Oryza meyeriana var. granulata</name>
    <dbReference type="NCBI Taxonomy" id="110450"/>
    <lineage>
        <taxon>Eukaryota</taxon>
        <taxon>Viridiplantae</taxon>
        <taxon>Streptophyta</taxon>
        <taxon>Embryophyta</taxon>
        <taxon>Tracheophyta</taxon>
        <taxon>Spermatophyta</taxon>
        <taxon>Magnoliopsida</taxon>
        <taxon>Liliopsida</taxon>
        <taxon>Poales</taxon>
        <taxon>Poaceae</taxon>
        <taxon>BOP clade</taxon>
        <taxon>Oryzoideae</taxon>
        <taxon>Oryzeae</taxon>
        <taxon>Oryzinae</taxon>
        <taxon>Oryza</taxon>
        <taxon>Oryza meyeriana</taxon>
    </lineage>
</organism>
<dbReference type="AlphaFoldDB" id="A0A6G1ENK4"/>